<dbReference type="Proteomes" id="UP001599542">
    <property type="component" value="Unassembled WGS sequence"/>
</dbReference>
<dbReference type="InterPro" id="IPR029229">
    <property type="entry name" value="Alkyl_sulf_C"/>
</dbReference>
<dbReference type="InterPro" id="IPR052195">
    <property type="entry name" value="Bact_Alkyl/Aryl-Sulfatase"/>
</dbReference>
<sequence>MTAAPAPAAAAPAAAPAAGLDWDDPTDLANATRGRLDGLEPCVVRNAEGRVVWDNERWSFLAGECPATADPSLWRQGRLNSLHGLFEVVEGVYQVRGLDVSNMTIVEGTEGLVVVDPLISEECAAAALALYRRNRGERPVAAVVYSHSHTDHFGGVRGVVSEADVAAGRVRIVAPAGFTEEAVSENVVAGPAMLRRAQYMYGVGLPAAPDGAIGFGLGQGTSSGKVGMLPPTDLVTATGQVLELGGVRLEFQLTSGTEAPAEMNFLLPDHGVLLVAENANHTLHNVLTLRGALVRDAQAWAGYLTETIALYADRSDVLIGSHHWPTWGRTELLTMLSEQRDAYAYLHDQTVRLMNQGLTGTEIAEELAEFPPQLARAWHARGYYGSLSHNTKAVYQRYMGWFDGNPAHLWPHPPVAAAERYVEFMGGAAAVLEKARRTVDAGDLRFAAEVLNHVVFADPENREARELQAGVFEKLAHACENGTWRNFYLCGARDLRDPSDRDAPGSGSGSGGGLAWGLPADQLFKALAVRLDGPRAAAHRLLLRWESTTEADGGADVWTLLLANGVLTPIRGDAPAGERPQLTARTTLAVLAGVLAGRTTPAAETAAGRLELAGDAEVLTTLLGLLQAPRSGFRLALP</sequence>
<dbReference type="InterPro" id="IPR001279">
    <property type="entry name" value="Metallo-B-lactamas"/>
</dbReference>
<dbReference type="PANTHER" id="PTHR43223:SF1">
    <property type="entry name" value="ALKYL_ARYL-SULFATASE BDS1"/>
    <property type="match status" value="1"/>
</dbReference>
<dbReference type="Gene3D" id="1.25.40.880">
    <property type="entry name" value="Alkyl sulfatase, dimerisation domain"/>
    <property type="match status" value="1"/>
</dbReference>
<comment type="caution">
    <text evidence="7">The sequence shown here is derived from an EMBL/GenBank/DDBJ whole genome shotgun (WGS) entry which is preliminary data.</text>
</comment>
<dbReference type="InterPro" id="IPR036866">
    <property type="entry name" value="RibonucZ/Hydroxyglut_hydro"/>
</dbReference>
<keyword evidence="2" id="KW-0378">Hydrolase</keyword>
<accession>A0ABW6GRR7</accession>
<organism evidence="7 8">
    <name type="scientific">Kitasatospora phosalacinea</name>
    <dbReference type="NCBI Taxonomy" id="2065"/>
    <lineage>
        <taxon>Bacteria</taxon>
        <taxon>Bacillati</taxon>
        <taxon>Actinomycetota</taxon>
        <taxon>Actinomycetes</taxon>
        <taxon>Kitasatosporales</taxon>
        <taxon>Streptomycetaceae</taxon>
        <taxon>Kitasatospora</taxon>
    </lineage>
</organism>
<dbReference type="InterPro" id="IPR038536">
    <property type="entry name" value="Alkyl/aryl-sulf_dimr_sf"/>
</dbReference>
<dbReference type="Pfam" id="PF14864">
    <property type="entry name" value="Alkyl_sulf_C"/>
    <property type="match status" value="1"/>
</dbReference>
<dbReference type="InterPro" id="IPR036527">
    <property type="entry name" value="SCP2_sterol-bd_dom_sf"/>
</dbReference>
<dbReference type="EMBL" id="JBHYPX010000060">
    <property type="protein sequence ID" value="MFE1355453.1"/>
    <property type="molecule type" value="Genomic_DNA"/>
</dbReference>
<protein>
    <submittedName>
        <fullName evidence="7">Alkyl/aryl-sulfatase</fullName>
    </submittedName>
</protein>
<evidence type="ECO:0000256" key="2">
    <source>
        <dbReference type="ARBA" id="ARBA00022801"/>
    </source>
</evidence>
<dbReference type="PANTHER" id="PTHR43223">
    <property type="entry name" value="ALKYL/ARYL-SULFATASE"/>
    <property type="match status" value="1"/>
</dbReference>
<dbReference type="SUPFAM" id="SSF56281">
    <property type="entry name" value="Metallo-hydrolase/oxidoreductase"/>
    <property type="match status" value="1"/>
</dbReference>
<evidence type="ECO:0000256" key="5">
    <source>
        <dbReference type="SAM" id="MobiDB-lite"/>
    </source>
</evidence>
<dbReference type="CDD" id="cd07710">
    <property type="entry name" value="arylsulfatase_Sdsa1-like_MBL-fold"/>
    <property type="match status" value="1"/>
</dbReference>
<dbReference type="Pfam" id="PF00753">
    <property type="entry name" value="Lactamase_B"/>
    <property type="match status" value="1"/>
</dbReference>
<dbReference type="InterPro" id="IPR029228">
    <property type="entry name" value="Alkyl_sulf_dimr"/>
</dbReference>
<evidence type="ECO:0000256" key="4">
    <source>
        <dbReference type="ARBA" id="ARBA00033751"/>
    </source>
</evidence>
<dbReference type="InterPro" id="IPR044097">
    <property type="entry name" value="Bds1/SdsA1_MBL-fold"/>
</dbReference>
<keyword evidence="3" id="KW-0862">Zinc</keyword>
<name>A0ABW6GRR7_9ACTN</name>
<evidence type="ECO:0000313" key="7">
    <source>
        <dbReference type="EMBL" id="MFE1355453.1"/>
    </source>
</evidence>
<feature type="region of interest" description="Disordered" evidence="5">
    <location>
        <begin position="1"/>
        <end position="23"/>
    </location>
</feature>
<dbReference type="Gene3D" id="3.30.1050.10">
    <property type="entry name" value="SCP2 sterol-binding domain"/>
    <property type="match status" value="1"/>
</dbReference>
<proteinExistence type="inferred from homology"/>
<dbReference type="RefSeq" id="WP_380318212.1">
    <property type="nucleotide sequence ID" value="NZ_JBHYPW010000006.1"/>
</dbReference>
<dbReference type="SMART" id="SM00849">
    <property type="entry name" value="Lactamase_B"/>
    <property type="match status" value="1"/>
</dbReference>
<dbReference type="Pfam" id="PF14863">
    <property type="entry name" value="Alkyl_sulf_dimr"/>
    <property type="match status" value="1"/>
</dbReference>
<keyword evidence="8" id="KW-1185">Reference proteome</keyword>
<gene>
    <name evidence="7" type="ORF">ACFW6T_26030</name>
</gene>
<evidence type="ECO:0000313" key="8">
    <source>
        <dbReference type="Proteomes" id="UP001599542"/>
    </source>
</evidence>
<evidence type="ECO:0000256" key="3">
    <source>
        <dbReference type="ARBA" id="ARBA00022833"/>
    </source>
</evidence>
<comment type="similarity">
    <text evidence="4">Belongs to the metallo-beta-lactamase superfamily. Type III sulfatase family.</text>
</comment>
<reference evidence="7 8" key="1">
    <citation type="submission" date="2024-09" db="EMBL/GenBank/DDBJ databases">
        <title>The Natural Products Discovery Center: Release of the First 8490 Sequenced Strains for Exploring Actinobacteria Biosynthetic Diversity.</title>
        <authorList>
            <person name="Kalkreuter E."/>
            <person name="Kautsar S.A."/>
            <person name="Yang D."/>
            <person name="Bader C.D."/>
            <person name="Teijaro C.N."/>
            <person name="Fluegel L."/>
            <person name="Davis C.M."/>
            <person name="Simpson J.R."/>
            <person name="Lauterbach L."/>
            <person name="Steele A.D."/>
            <person name="Gui C."/>
            <person name="Meng S."/>
            <person name="Li G."/>
            <person name="Viehrig K."/>
            <person name="Ye F."/>
            <person name="Su P."/>
            <person name="Kiefer A.F."/>
            <person name="Nichols A."/>
            <person name="Cepeda A.J."/>
            <person name="Yan W."/>
            <person name="Fan B."/>
            <person name="Jiang Y."/>
            <person name="Adhikari A."/>
            <person name="Zheng C.-J."/>
            <person name="Schuster L."/>
            <person name="Cowan T.M."/>
            <person name="Smanski M.J."/>
            <person name="Chevrette M.G."/>
            <person name="De Carvalho L.P.S."/>
            <person name="Shen B."/>
        </authorList>
    </citation>
    <scope>NUCLEOTIDE SEQUENCE [LARGE SCALE GENOMIC DNA]</scope>
    <source>
        <strain evidence="7 8">NPDC058753</strain>
    </source>
</reference>
<evidence type="ECO:0000256" key="1">
    <source>
        <dbReference type="ARBA" id="ARBA00022723"/>
    </source>
</evidence>
<feature type="domain" description="Metallo-beta-lactamase" evidence="6">
    <location>
        <begin position="100"/>
        <end position="322"/>
    </location>
</feature>
<feature type="compositionally biased region" description="Low complexity" evidence="5">
    <location>
        <begin position="1"/>
        <end position="18"/>
    </location>
</feature>
<dbReference type="SUPFAM" id="SSF55718">
    <property type="entry name" value="SCP-like"/>
    <property type="match status" value="1"/>
</dbReference>
<keyword evidence="1" id="KW-0479">Metal-binding</keyword>
<evidence type="ECO:0000259" key="6">
    <source>
        <dbReference type="SMART" id="SM00849"/>
    </source>
</evidence>
<dbReference type="Gene3D" id="3.60.15.30">
    <property type="entry name" value="Metallo-beta-lactamase domain"/>
    <property type="match status" value="1"/>
</dbReference>